<sequence length="303" mass="34115">MVKGTKNIAASVHQRLLDKARQSSRPFNELLQYFAIERFIYRIAKSSYANRFILKGALMFSAWSGALSRPTMDIDLLGKIDNQLDTITAAIKEACLMEVEEDGICFDAETVNAVRITEDAEYEGVRVRVHGNMGKTRISIQIDIGFGDVVVPSPERVSYPTLLDFPAPELNGYTMESTIAEKFQAMVKLGVVNSRMKDFYDIWVLSRTFNFTGEILAEAIEKTFENRKTTLNRNSVIFDPSFGKDKAKNVQWQGFIRKAKLDNAPDSFQDVIADLKIFLEPIASSIDMGQAFTSTWTAPGPWH</sequence>
<evidence type="ECO:0008006" key="3">
    <source>
        <dbReference type="Google" id="ProtNLM"/>
    </source>
</evidence>
<keyword evidence="2" id="KW-1185">Reference proteome</keyword>
<dbReference type="OrthoDB" id="9808443at2"/>
<proteinExistence type="predicted"/>
<dbReference type="Pfam" id="PF08843">
    <property type="entry name" value="AbiEii"/>
    <property type="match status" value="1"/>
</dbReference>
<dbReference type="EMBL" id="AP021875">
    <property type="protein sequence ID" value="BBO73878.1"/>
    <property type="molecule type" value="Genomic_DNA"/>
</dbReference>
<dbReference type="InterPro" id="IPR014942">
    <property type="entry name" value="AbiEii"/>
</dbReference>
<accession>A0A5K7YZ36</accession>
<protein>
    <recommendedName>
        <fullName evidence="3">Nucleotidyl transferase AbiEii/AbiGii toxin family protein</fullName>
    </recommendedName>
</protein>
<organism evidence="1 2">
    <name type="scientific">Desulfosarcina widdelii</name>
    <dbReference type="NCBI Taxonomy" id="947919"/>
    <lineage>
        <taxon>Bacteria</taxon>
        <taxon>Pseudomonadati</taxon>
        <taxon>Thermodesulfobacteriota</taxon>
        <taxon>Desulfobacteria</taxon>
        <taxon>Desulfobacterales</taxon>
        <taxon>Desulfosarcinaceae</taxon>
        <taxon>Desulfosarcina</taxon>
    </lineage>
</organism>
<name>A0A5K7YZ36_9BACT</name>
<evidence type="ECO:0000313" key="1">
    <source>
        <dbReference type="EMBL" id="BBO73878.1"/>
    </source>
</evidence>
<evidence type="ECO:0000313" key="2">
    <source>
        <dbReference type="Proteomes" id="UP000427769"/>
    </source>
</evidence>
<reference evidence="1 2" key="1">
    <citation type="submission" date="2019-11" db="EMBL/GenBank/DDBJ databases">
        <title>Comparative genomics of hydrocarbon-degrading Desulfosarcina strains.</title>
        <authorList>
            <person name="Watanabe M."/>
            <person name="Kojima H."/>
            <person name="Fukui M."/>
        </authorList>
    </citation>
    <scope>NUCLEOTIDE SEQUENCE [LARGE SCALE GENOMIC DNA]</scope>
    <source>
        <strain evidence="1 2">PP31</strain>
    </source>
</reference>
<dbReference type="Proteomes" id="UP000427769">
    <property type="component" value="Chromosome"/>
</dbReference>
<gene>
    <name evidence="1" type="ORF">DSCW_12950</name>
</gene>
<dbReference type="AlphaFoldDB" id="A0A5K7YZ36"/>
<dbReference type="RefSeq" id="WP_155302951.1">
    <property type="nucleotide sequence ID" value="NZ_AP021875.1"/>
</dbReference>
<dbReference type="KEGG" id="dwd:DSCW_12950"/>